<dbReference type="AlphaFoldDB" id="A0A1Y2IB26"/>
<evidence type="ECO:0000313" key="2">
    <source>
        <dbReference type="EMBL" id="OSC97893.1"/>
    </source>
</evidence>
<feature type="region of interest" description="Disordered" evidence="1">
    <location>
        <begin position="75"/>
        <end position="312"/>
    </location>
</feature>
<feature type="region of interest" description="Disordered" evidence="1">
    <location>
        <begin position="358"/>
        <end position="396"/>
    </location>
</feature>
<sequence>MAASLMLRAGPMVCLPEDHSSTEYRTFYDTKATSPGHSVPRNSSLLSDVGGAGPVTEPKDQAVDQHTVAVQALNDKFNRPDGDIKVENHPSTHLVDEDERSNEEHTTSSDEDTFDPRRINAFLKDAEFFDGDSDESDSESDSDTDSDIDSMKGVEAGMEGEADEDDGSSDEEEDDDDDDEEDDEEDDDDEEEDEEDEEEDEDDEEEDDDDEEEDEEDEEEDDDDEEEDDDDEEEDEEDEEEDEEDEEDEEEDEEDEDDVDEDDDGGADEDDDKDEVENGGINSTEEIPGWTPPGSSPLRQEVSLSDLETETKTTTKKLDDDVAEVLAHMGLIVHTDKRGSVVRKITWGWRENLLASRHEESIDPSPPVTTRSPEPVTMGRGTPAKRAEAKLDPPPSKYTYRLQDGTQGERTLDREAFVGSAAWAKLVRVEAVRSSENRKTSFKCILRVGENEDELAAVTDLAAYALWCTRRAELEPKLRKRCRELEEEEEEKRARRRT</sequence>
<proteinExistence type="predicted"/>
<feature type="compositionally biased region" description="Basic and acidic residues" evidence="1">
    <location>
        <begin position="76"/>
        <end position="90"/>
    </location>
</feature>
<feature type="compositionally biased region" description="Polar residues" evidence="1">
    <location>
        <begin position="31"/>
        <end position="46"/>
    </location>
</feature>
<evidence type="ECO:0000313" key="3">
    <source>
        <dbReference type="Proteomes" id="UP000193067"/>
    </source>
</evidence>
<protein>
    <submittedName>
        <fullName evidence="2">Uncharacterized protein</fullName>
    </submittedName>
</protein>
<keyword evidence="3" id="KW-1185">Reference proteome</keyword>
<reference evidence="2 3" key="1">
    <citation type="journal article" date="2015" name="Biotechnol. Biofuels">
        <title>Enhanced degradation of softwood versus hardwood by the white-rot fungus Pycnoporus coccineus.</title>
        <authorList>
            <person name="Couturier M."/>
            <person name="Navarro D."/>
            <person name="Chevret D."/>
            <person name="Henrissat B."/>
            <person name="Piumi F."/>
            <person name="Ruiz-Duenas F.J."/>
            <person name="Martinez A.T."/>
            <person name="Grigoriev I.V."/>
            <person name="Riley R."/>
            <person name="Lipzen A."/>
            <person name="Berrin J.G."/>
            <person name="Master E.R."/>
            <person name="Rosso M.N."/>
        </authorList>
    </citation>
    <scope>NUCLEOTIDE SEQUENCE [LARGE SCALE GENOMIC DNA]</scope>
    <source>
        <strain evidence="2 3">BRFM310</strain>
    </source>
</reference>
<gene>
    <name evidence="2" type="ORF">PYCCODRAFT_1471526</name>
</gene>
<dbReference type="STRING" id="1353009.A0A1Y2IB26"/>
<feature type="region of interest" description="Disordered" evidence="1">
    <location>
        <begin position="31"/>
        <end position="63"/>
    </location>
</feature>
<feature type="compositionally biased region" description="Basic and acidic residues" evidence="1">
    <location>
        <begin position="102"/>
        <end position="118"/>
    </location>
</feature>
<accession>A0A1Y2IB26</accession>
<evidence type="ECO:0000256" key="1">
    <source>
        <dbReference type="SAM" id="MobiDB-lite"/>
    </source>
</evidence>
<feature type="compositionally biased region" description="Acidic residues" evidence="1">
    <location>
        <begin position="158"/>
        <end position="277"/>
    </location>
</feature>
<organism evidence="2 3">
    <name type="scientific">Trametes coccinea (strain BRFM310)</name>
    <name type="common">Pycnoporus coccineus</name>
    <dbReference type="NCBI Taxonomy" id="1353009"/>
    <lineage>
        <taxon>Eukaryota</taxon>
        <taxon>Fungi</taxon>
        <taxon>Dikarya</taxon>
        <taxon>Basidiomycota</taxon>
        <taxon>Agaricomycotina</taxon>
        <taxon>Agaricomycetes</taxon>
        <taxon>Polyporales</taxon>
        <taxon>Polyporaceae</taxon>
        <taxon>Trametes</taxon>
    </lineage>
</organism>
<feature type="compositionally biased region" description="Acidic residues" evidence="1">
    <location>
        <begin position="128"/>
        <end position="148"/>
    </location>
</feature>
<dbReference type="Proteomes" id="UP000193067">
    <property type="component" value="Unassembled WGS sequence"/>
</dbReference>
<dbReference type="OrthoDB" id="10668552at2759"/>
<dbReference type="EMBL" id="KZ084145">
    <property type="protein sequence ID" value="OSC97893.1"/>
    <property type="molecule type" value="Genomic_DNA"/>
</dbReference>
<name>A0A1Y2IB26_TRAC3</name>